<feature type="signal peptide" evidence="2">
    <location>
        <begin position="1"/>
        <end position="19"/>
    </location>
</feature>
<proteinExistence type="predicted"/>
<feature type="region of interest" description="Disordered" evidence="1">
    <location>
        <begin position="333"/>
        <end position="352"/>
    </location>
</feature>
<organism evidence="3 4">
    <name type="scientific">Mycena pura</name>
    <dbReference type="NCBI Taxonomy" id="153505"/>
    <lineage>
        <taxon>Eukaryota</taxon>
        <taxon>Fungi</taxon>
        <taxon>Dikarya</taxon>
        <taxon>Basidiomycota</taxon>
        <taxon>Agaricomycotina</taxon>
        <taxon>Agaricomycetes</taxon>
        <taxon>Agaricomycetidae</taxon>
        <taxon>Agaricales</taxon>
        <taxon>Marasmiineae</taxon>
        <taxon>Mycenaceae</taxon>
        <taxon>Mycena</taxon>
    </lineage>
</organism>
<feature type="region of interest" description="Disordered" evidence="1">
    <location>
        <begin position="28"/>
        <end position="53"/>
    </location>
</feature>
<accession>A0AAD6Y0S9</accession>
<dbReference type="EMBL" id="JARJCW010000185">
    <property type="protein sequence ID" value="KAJ7187704.1"/>
    <property type="molecule type" value="Genomic_DNA"/>
</dbReference>
<sequence>MSPWLLYLASWSVRGVVRARLPHSVSAPPFSASQEPSAAHPPPTARCNARDPPDVCPSTPLPVTPHTGALPVSPAASAPCFSARLPVRSTLLAVRRPLPVPSPLIGQSILWGVFRGRYDVALDLNLLENHAALQWTTAELESPRLTMKGLQYAGVQTVQALHPAIVTVAPVLRHGFAGDQAVPRCVHVLLTLWFRFGFALPAICYPVPAARFPCRLRPPAARCLLPLPALRTRCPPSAHAEDPPPTARGRCPFSAARRPLHAPRCLLPAARLLPSFARRRHAARKIEVEVRPFSRRLREPTPLPRTTCASHAHRPPCPPMHCAAHSPRLPPAALPVPAPAPAPAAPTASSTRRPLRAPAACCTLRVSLSTLANHAGTQRQDNIITDDELGMVAAFQEEVATVYGAAALGNALALAAGIGPGGIAATIAAAVGPAVANAVGPAIANAIGPAVANTVGPAIAAAVGPAVANALVAVNQKLNAIEMKLNKSLAFAAAAPIGTR</sequence>
<keyword evidence="4" id="KW-1185">Reference proteome</keyword>
<evidence type="ECO:0000313" key="4">
    <source>
        <dbReference type="Proteomes" id="UP001219525"/>
    </source>
</evidence>
<protein>
    <submittedName>
        <fullName evidence="3">Uncharacterized protein</fullName>
    </submittedName>
</protein>
<reference evidence="3" key="1">
    <citation type="submission" date="2023-03" db="EMBL/GenBank/DDBJ databases">
        <title>Massive genome expansion in bonnet fungi (Mycena s.s.) driven by repeated elements and novel gene families across ecological guilds.</title>
        <authorList>
            <consortium name="Lawrence Berkeley National Laboratory"/>
            <person name="Harder C.B."/>
            <person name="Miyauchi S."/>
            <person name="Viragh M."/>
            <person name="Kuo A."/>
            <person name="Thoen E."/>
            <person name="Andreopoulos B."/>
            <person name="Lu D."/>
            <person name="Skrede I."/>
            <person name="Drula E."/>
            <person name="Henrissat B."/>
            <person name="Morin E."/>
            <person name="Kohler A."/>
            <person name="Barry K."/>
            <person name="LaButti K."/>
            <person name="Morin E."/>
            <person name="Salamov A."/>
            <person name="Lipzen A."/>
            <person name="Mereny Z."/>
            <person name="Hegedus B."/>
            <person name="Baldrian P."/>
            <person name="Stursova M."/>
            <person name="Weitz H."/>
            <person name="Taylor A."/>
            <person name="Grigoriev I.V."/>
            <person name="Nagy L.G."/>
            <person name="Martin F."/>
            <person name="Kauserud H."/>
        </authorList>
    </citation>
    <scope>NUCLEOTIDE SEQUENCE</scope>
    <source>
        <strain evidence="3">9144</strain>
    </source>
</reference>
<evidence type="ECO:0000313" key="3">
    <source>
        <dbReference type="EMBL" id="KAJ7187704.1"/>
    </source>
</evidence>
<feature type="compositionally biased region" description="Pro residues" evidence="1">
    <location>
        <begin position="333"/>
        <end position="344"/>
    </location>
</feature>
<feature type="chain" id="PRO_5042292518" evidence="2">
    <location>
        <begin position="20"/>
        <end position="500"/>
    </location>
</feature>
<comment type="caution">
    <text evidence="3">The sequence shown here is derived from an EMBL/GenBank/DDBJ whole genome shotgun (WGS) entry which is preliminary data.</text>
</comment>
<evidence type="ECO:0000256" key="2">
    <source>
        <dbReference type="SAM" id="SignalP"/>
    </source>
</evidence>
<evidence type="ECO:0000256" key="1">
    <source>
        <dbReference type="SAM" id="MobiDB-lite"/>
    </source>
</evidence>
<dbReference type="Proteomes" id="UP001219525">
    <property type="component" value="Unassembled WGS sequence"/>
</dbReference>
<keyword evidence="2" id="KW-0732">Signal</keyword>
<name>A0AAD6Y0S9_9AGAR</name>
<dbReference type="AlphaFoldDB" id="A0AAD6Y0S9"/>
<gene>
    <name evidence="3" type="ORF">GGX14DRAFT_580848</name>
</gene>